<dbReference type="InterPro" id="IPR036282">
    <property type="entry name" value="Glutathione-S-Trfase_C_sf"/>
</dbReference>
<protein>
    <submittedName>
        <fullName evidence="2">Putative glutathione S-transferase</fullName>
    </submittedName>
</protein>
<reference evidence="2" key="1">
    <citation type="journal article" date="2005" name="PLoS Biol.">
        <title>New insights into metabolic properties of marine bacteria encoding proteorhodopsins.</title>
        <authorList>
            <person name="Sabehi G."/>
            <person name="Loy A."/>
            <person name="Jung K.H."/>
            <person name="Partha R."/>
            <person name="Spudich J.L."/>
            <person name="Isaacson T."/>
            <person name="Hirschberg J."/>
            <person name="Wagner M."/>
            <person name="Beja O."/>
        </authorList>
    </citation>
    <scope>NUCLEOTIDE SEQUENCE</scope>
</reference>
<dbReference type="EMBL" id="DQ065755">
    <property type="protein sequence ID" value="AAY68329.1"/>
    <property type="molecule type" value="Genomic_DNA"/>
</dbReference>
<dbReference type="InterPro" id="IPR004045">
    <property type="entry name" value="Glutathione_S-Trfase_N"/>
</dbReference>
<dbReference type="PROSITE" id="PS50404">
    <property type="entry name" value="GST_NTER"/>
    <property type="match status" value="1"/>
</dbReference>
<feature type="domain" description="GST N-terminal" evidence="1">
    <location>
        <begin position="1"/>
        <end position="81"/>
    </location>
</feature>
<dbReference type="Gene3D" id="3.40.30.10">
    <property type="entry name" value="Glutaredoxin"/>
    <property type="match status" value="1"/>
</dbReference>
<keyword evidence="2" id="KW-0808">Transferase</keyword>
<dbReference type="Pfam" id="PF13409">
    <property type="entry name" value="GST_N_2"/>
    <property type="match status" value="1"/>
</dbReference>
<dbReference type="InterPro" id="IPR036249">
    <property type="entry name" value="Thioredoxin-like_sf"/>
</dbReference>
<organism evidence="2">
    <name type="scientific">Uncultured marine bacterium 66A03</name>
    <dbReference type="NCBI Taxonomy" id="331677"/>
    <lineage>
        <taxon>Bacteria</taxon>
        <taxon>environmental samples</taxon>
    </lineage>
</organism>
<accession>Q4PNH0</accession>
<evidence type="ECO:0000313" key="2">
    <source>
        <dbReference type="EMBL" id="AAY68329.1"/>
    </source>
</evidence>
<name>Q4PNH0_UNCMB</name>
<proteinExistence type="predicted"/>
<dbReference type="SUPFAM" id="SSF52833">
    <property type="entry name" value="Thioredoxin-like"/>
    <property type="match status" value="1"/>
</dbReference>
<dbReference type="Gene3D" id="1.20.1050.10">
    <property type="match status" value="1"/>
</dbReference>
<dbReference type="SUPFAM" id="SSF47616">
    <property type="entry name" value="GST C-terminal domain-like"/>
    <property type="match status" value="1"/>
</dbReference>
<dbReference type="GO" id="GO:0016740">
    <property type="term" value="F:transferase activity"/>
    <property type="evidence" value="ECO:0007669"/>
    <property type="project" value="UniProtKB-KW"/>
</dbReference>
<sequence length="204" mass="23273">MYVLRYSKASPYVRKILLAAHHLGLRDYITLEVADTSDPSDSLREQNPTGRIPVLVKQDGSSIYDSRVIMDFFERQSDNFLFPEKGDLRDLALTQAALAEGLIDSAILWVYADRFSGDHPIPELWRSHQLQKIEKGCDYLEEQISSWLSNQPFPGSAITLAACLGYLSFRDVYNWSNKRPKLLNWYNEVAVRLPGFEITAPDSD</sequence>
<evidence type="ECO:0000259" key="1">
    <source>
        <dbReference type="PROSITE" id="PS50404"/>
    </source>
</evidence>
<dbReference type="AlphaFoldDB" id="Q4PNH0"/>